<dbReference type="InterPro" id="IPR017850">
    <property type="entry name" value="Alkaline_phosphatase_core_sf"/>
</dbReference>
<comment type="cofactor">
    <cofactor evidence="1">
        <name>Ca(2+)</name>
        <dbReference type="ChEBI" id="CHEBI:29108"/>
    </cofactor>
</comment>
<dbReference type="InterPro" id="IPR000917">
    <property type="entry name" value="Sulfatase_N"/>
</dbReference>
<dbReference type="AlphaFoldDB" id="A0A2G8JZG8"/>
<feature type="signal peptide" evidence="7">
    <location>
        <begin position="1"/>
        <end position="20"/>
    </location>
</feature>
<dbReference type="GO" id="GO:0004065">
    <property type="term" value="F:arylsulfatase activity"/>
    <property type="evidence" value="ECO:0007669"/>
    <property type="project" value="TreeGrafter"/>
</dbReference>
<feature type="chain" id="PRO_5013735256" evidence="7">
    <location>
        <begin position="21"/>
        <end position="517"/>
    </location>
</feature>
<accession>A0A2G8JZG8</accession>
<organism evidence="9 10">
    <name type="scientific">Stichopus japonicus</name>
    <name type="common">Sea cucumber</name>
    <dbReference type="NCBI Taxonomy" id="307972"/>
    <lineage>
        <taxon>Eukaryota</taxon>
        <taxon>Metazoa</taxon>
        <taxon>Echinodermata</taxon>
        <taxon>Eleutherozoa</taxon>
        <taxon>Echinozoa</taxon>
        <taxon>Holothuroidea</taxon>
        <taxon>Aspidochirotacea</taxon>
        <taxon>Aspidochirotida</taxon>
        <taxon>Stichopodidae</taxon>
        <taxon>Apostichopus</taxon>
    </lineage>
</organism>
<dbReference type="Pfam" id="PF14707">
    <property type="entry name" value="Sulfatase_C"/>
    <property type="match status" value="1"/>
</dbReference>
<dbReference type="InterPro" id="IPR050738">
    <property type="entry name" value="Sulfatase"/>
</dbReference>
<dbReference type="PROSITE" id="PS00523">
    <property type="entry name" value="SULFATASE_1"/>
    <property type="match status" value="1"/>
</dbReference>
<dbReference type="SUPFAM" id="SSF53649">
    <property type="entry name" value="Alkaline phosphatase-like"/>
    <property type="match status" value="1"/>
</dbReference>
<evidence type="ECO:0000256" key="3">
    <source>
        <dbReference type="ARBA" id="ARBA00022723"/>
    </source>
</evidence>
<dbReference type="Proteomes" id="UP000230750">
    <property type="component" value="Unassembled WGS sequence"/>
</dbReference>
<evidence type="ECO:0000313" key="10">
    <source>
        <dbReference type="Proteomes" id="UP000230750"/>
    </source>
</evidence>
<dbReference type="PANTHER" id="PTHR42693">
    <property type="entry name" value="ARYLSULFATASE FAMILY MEMBER"/>
    <property type="match status" value="1"/>
</dbReference>
<dbReference type="InterPro" id="IPR024607">
    <property type="entry name" value="Sulfatase_CS"/>
</dbReference>
<dbReference type="STRING" id="307972.A0A2G8JZG8"/>
<evidence type="ECO:0000256" key="2">
    <source>
        <dbReference type="ARBA" id="ARBA00008779"/>
    </source>
</evidence>
<keyword evidence="6" id="KW-0106">Calcium</keyword>
<comment type="caution">
    <text evidence="9">The sequence shown here is derived from an EMBL/GenBank/DDBJ whole genome shotgun (WGS) entry which is preliminary data.</text>
</comment>
<keyword evidence="4 7" id="KW-0732">Signal</keyword>
<proteinExistence type="inferred from homology"/>
<keyword evidence="5" id="KW-0378">Hydrolase</keyword>
<evidence type="ECO:0000256" key="6">
    <source>
        <dbReference type="ARBA" id="ARBA00022837"/>
    </source>
</evidence>
<dbReference type="OrthoDB" id="103349at2759"/>
<comment type="similarity">
    <text evidence="2">Belongs to the sulfatase family.</text>
</comment>
<gene>
    <name evidence="9" type="ORF">BSL78_22042</name>
</gene>
<dbReference type="GO" id="GO:0046872">
    <property type="term" value="F:metal ion binding"/>
    <property type="evidence" value="ECO:0007669"/>
    <property type="project" value="UniProtKB-KW"/>
</dbReference>
<dbReference type="EMBL" id="MRZV01001052">
    <property type="protein sequence ID" value="PIK41109.1"/>
    <property type="molecule type" value="Genomic_DNA"/>
</dbReference>
<dbReference type="PANTHER" id="PTHR42693:SF42">
    <property type="entry name" value="ARYLSULFATASE G"/>
    <property type="match status" value="1"/>
</dbReference>
<name>A0A2G8JZG8_STIJA</name>
<reference evidence="9 10" key="1">
    <citation type="journal article" date="2017" name="PLoS Biol.">
        <title>The sea cucumber genome provides insights into morphological evolution and visceral regeneration.</title>
        <authorList>
            <person name="Zhang X."/>
            <person name="Sun L."/>
            <person name="Yuan J."/>
            <person name="Sun Y."/>
            <person name="Gao Y."/>
            <person name="Zhang L."/>
            <person name="Li S."/>
            <person name="Dai H."/>
            <person name="Hamel J.F."/>
            <person name="Liu C."/>
            <person name="Yu Y."/>
            <person name="Liu S."/>
            <person name="Lin W."/>
            <person name="Guo K."/>
            <person name="Jin S."/>
            <person name="Xu P."/>
            <person name="Storey K.B."/>
            <person name="Huan P."/>
            <person name="Zhang T."/>
            <person name="Zhou Y."/>
            <person name="Zhang J."/>
            <person name="Lin C."/>
            <person name="Li X."/>
            <person name="Xing L."/>
            <person name="Huo D."/>
            <person name="Sun M."/>
            <person name="Wang L."/>
            <person name="Mercier A."/>
            <person name="Li F."/>
            <person name="Yang H."/>
            <person name="Xiang J."/>
        </authorList>
    </citation>
    <scope>NUCLEOTIDE SEQUENCE [LARGE SCALE GENOMIC DNA]</scope>
    <source>
        <strain evidence="9">Shaxun</strain>
        <tissue evidence="9">Muscle</tissue>
    </source>
</reference>
<protein>
    <submittedName>
        <fullName evidence="9">Putative arylsulfatase G</fullName>
    </submittedName>
</protein>
<dbReference type="Gene3D" id="3.40.720.10">
    <property type="entry name" value="Alkaline Phosphatase, subunit A"/>
    <property type="match status" value="1"/>
</dbReference>
<dbReference type="PROSITE" id="PS00149">
    <property type="entry name" value="SULFATASE_2"/>
    <property type="match status" value="1"/>
</dbReference>
<evidence type="ECO:0000313" key="9">
    <source>
        <dbReference type="EMBL" id="PIK41109.1"/>
    </source>
</evidence>
<feature type="domain" description="Sulfatase N-terminal" evidence="8">
    <location>
        <begin position="27"/>
        <end position="370"/>
    </location>
</feature>
<sequence>MDFTHHVLTYLLVMMACASSSSFNKRPNILIILVDDFGFADMSGNWSPQTVPSNTPYLESLADNGIRFVDFHAAASVCTPSRAALLTGRLGKRTGVTRNFSPFSVGGLPTNETTFAETFKSAGYRTGMVGKWHLGITKVFHPNSRGFDFYYGLPYSNDMGCSDDPGHNIPIGKSCPKDGLGEEDPTYPGVPLYYNESIVAQPVNQTSLSKRYSEMAVKFIKNEQDDRPFLLYAALTHMHVPLLYMDHFKNKSLNKGIYGDTLLEMDNTIQTIVSAVKEIGQEKNTLVWVAGDNGPWEAKCELGGDPSPFIGVWQKLEGGGGSTSKMTVWEGGHRVPAAVYWPGTIKGGLISEVTTSMLDIYPTIASLANVTLPGDRIYDGKDITDHLLGKPFPKDRVLYHPNSGALGSVSGEFGAVRVGDYKAVYFTGGIADCSGKLGKAESHHPPLIFNVREDPMESKPLDPGSKLYQSIYAGVKMAIIDIDDSLKKDNRTVADYTEDPNAKPCCNPHHVVCRCQD</sequence>
<evidence type="ECO:0000256" key="1">
    <source>
        <dbReference type="ARBA" id="ARBA00001913"/>
    </source>
</evidence>
<keyword evidence="10" id="KW-1185">Reference proteome</keyword>
<keyword evidence="3" id="KW-0479">Metal-binding</keyword>
<evidence type="ECO:0000256" key="5">
    <source>
        <dbReference type="ARBA" id="ARBA00022801"/>
    </source>
</evidence>
<evidence type="ECO:0000256" key="7">
    <source>
        <dbReference type="SAM" id="SignalP"/>
    </source>
</evidence>
<dbReference type="Pfam" id="PF00884">
    <property type="entry name" value="Sulfatase"/>
    <property type="match status" value="1"/>
</dbReference>
<dbReference type="Gene3D" id="3.30.1120.10">
    <property type="match status" value="1"/>
</dbReference>
<evidence type="ECO:0000256" key="4">
    <source>
        <dbReference type="ARBA" id="ARBA00022729"/>
    </source>
</evidence>
<evidence type="ECO:0000259" key="8">
    <source>
        <dbReference type="Pfam" id="PF00884"/>
    </source>
</evidence>